<accession>A0A409YDA0</accession>
<dbReference type="AlphaFoldDB" id="A0A409YDA0"/>
<evidence type="ECO:0000313" key="2">
    <source>
        <dbReference type="EMBL" id="PPR00958.1"/>
    </source>
</evidence>
<feature type="transmembrane region" description="Helical" evidence="1">
    <location>
        <begin position="133"/>
        <end position="166"/>
    </location>
</feature>
<keyword evidence="1" id="KW-1133">Transmembrane helix</keyword>
<name>A0A409YDA0_9AGAR</name>
<keyword evidence="3" id="KW-1185">Reference proteome</keyword>
<keyword evidence="1" id="KW-0472">Membrane</keyword>
<protein>
    <submittedName>
        <fullName evidence="2">Uncharacterized protein</fullName>
    </submittedName>
</protein>
<reference evidence="2 3" key="1">
    <citation type="journal article" date="2018" name="Evol. Lett.">
        <title>Horizontal gene cluster transfer increased hallucinogenic mushroom diversity.</title>
        <authorList>
            <person name="Reynolds H.T."/>
            <person name="Vijayakumar V."/>
            <person name="Gluck-Thaler E."/>
            <person name="Korotkin H.B."/>
            <person name="Matheny P.B."/>
            <person name="Slot J.C."/>
        </authorList>
    </citation>
    <scope>NUCLEOTIDE SEQUENCE [LARGE SCALE GENOMIC DNA]</scope>
    <source>
        <strain evidence="2 3">2629</strain>
    </source>
</reference>
<sequence length="344" mass="37842">MSFRIAIPRPPRLQRQPLRAPKVIATHSAAAPTGQHAQFQSIASPTTPSQTRSLHVSQLRQRIDLQDLIAYGDLLRSFCAIVLLNDNNYTCSQKMQAAVVVFIMAAFLPFVVLVMLVDAVSAKLHHSQTHPKFYCASLCTGTLILLSIFPATILFTTTLIGFVVILRTELQALPVLIQGQYTIACTMIKRHRIGEKWTNWTEELYDELMCPGPTHPNQQPTSGPDIEQCIGASAIPKRGDLRATNTAPPTFRYPPPSTHCINSNLNSTASSSSSSLSTILTTSPSLNQTLKIHCEPITFPKVLIQPSPSPQQLFDSEGWLLLPSSCGDSSEYRCEFALQTVMAK</sequence>
<evidence type="ECO:0000256" key="1">
    <source>
        <dbReference type="SAM" id="Phobius"/>
    </source>
</evidence>
<dbReference type="Proteomes" id="UP000284842">
    <property type="component" value="Unassembled WGS sequence"/>
</dbReference>
<dbReference type="EMBL" id="NHTK01001283">
    <property type="protein sequence ID" value="PPR00958.1"/>
    <property type="molecule type" value="Genomic_DNA"/>
</dbReference>
<evidence type="ECO:0000313" key="3">
    <source>
        <dbReference type="Proteomes" id="UP000284842"/>
    </source>
</evidence>
<feature type="transmembrane region" description="Helical" evidence="1">
    <location>
        <begin position="97"/>
        <end position="121"/>
    </location>
</feature>
<gene>
    <name evidence="2" type="ORF">CVT24_000265</name>
</gene>
<keyword evidence="1" id="KW-0812">Transmembrane</keyword>
<comment type="caution">
    <text evidence="2">The sequence shown here is derived from an EMBL/GenBank/DDBJ whole genome shotgun (WGS) entry which is preliminary data.</text>
</comment>
<proteinExistence type="predicted"/>
<dbReference type="InParanoid" id="A0A409YDA0"/>
<organism evidence="2 3">
    <name type="scientific">Panaeolus cyanescens</name>
    <dbReference type="NCBI Taxonomy" id="181874"/>
    <lineage>
        <taxon>Eukaryota</taxon>
        <taxon>Fungi</taxon>
        <taxon>Dikarya</taxon>
        <taxon>Basidiomycota</taxon>
        <taxon>Agaricomycotina</taxon>
        <taxon>Agaricomycetes</taxon>
        <taxon>Agaricomycetidae</taxon>
        <taxon>Agaricales</taxon>
        <taxon>Agaricineae</taxon>
        <taxon>Galeropsidaceae</taxon>
        <taxon>Panaeolus</taxon>
    </lineage>
</organism>